<accession>A0A0K1RDU2</accession>
<evidence type="ECO:0000313" key="1">
    <source>
        <dbReference type="EMBL" id="AKV59592.1"/>
    </source>
</evidence>
<keyword evidence="2" id="KW-1185">Reference proteome</keyword>
<dbReference type="RefSeq" id="WP_052205945.1">
    <property type="nucleotide sequence ID" value="NZ_CP012342.1"/>
</dbReference>
<sequence length="259" mass="28499">MSFVAKLVQAVIALVVAVVLIIQMAPAWELPWKQGTGEHASLDAALLTSKDLTGEYAYDSVRHTMRHGDAGGYVDFEARIPSDIYDTQCLSNAPYFFTAADTTARSTVAFTDLPQDFVVAPEAPEDLKPYITIEVNDARNAAQDYDQEMITMIQSCANQGNLGAAAGKTITAEWHDDLRVLTYYHQLPDSIVPLSVAVRTDTRGSTYVAGMNVPEELVADVADIQIHQLSQRSYAEPDFSTPVPGLAQLLGTYLYWNWF</sequence>
<evidence type="ECO:0000313" key="2">
    <source>
        <dbReference type="Proteomes" id="UP000060016"/>
    </source>
</evidence>
<dbReference type="PATRIC" id="fig|156976.3.peg.2258"/>
<name>A0A0K1RDU2_9CORY</name>
<organism evidence="1 2">
    <name type="scientific">Corynebacterium riegelii</name>
    <dbReference type="NCBI Taxonomy" id="156976"/>
    <lineage>
        <taxon>Bacteria</taxon>
        <taxon>Bacillati</taxon>
        <taxon>Actinomycetota</taxon>
        <taxon>Actinomycetes</taxon>
        <taxon>Mycobacteriales</taxon>
        <taxon>Corynebacteriaceae</taxon>
        <taxon>Corynebacterium</taxon>
    </lineage>
</organism>
<reference evidence="1 2" key="1">
    <citation type="submission" date="2015-08" db="EMBL/GenBank/DDBJ databases">
        <authorList>
            <person name="Babu N.S."/>
            <person name="Beckwith C.J."/>
            <person name="Beseler K.G."/>
            <person name="Brison A."/>
            <person name="Carone J.V."/>
            <person name="Caskin T.P."/>
            <person name="Diamond M."/>
            <person name="Durham M.E."/>
            <person name="Foxe J.M."/>
            <person name="Go M."/>
            <person name="Henderson B.A."/>
            <person name="Jones I.B."/>
            <person name="McGettigan J.A."/>
            <person name="Micheletti S.J."/>
            <person name="Nasrallah M.E."/>
            <person name="Ortiz D."/>
            <person name="Piller C.R."/>
            <person name="Privatt S.R."/>
            <person name="Schneider S.L."/>
            <person name="Sharp S."/>
            <person name="Smith T.C."/>
            <person name="Stanton J.D."/>
            <person name="Ullery H.E."/>
            <person name="Wilson R.J."/>
            <person name="Serrano M.G."/>
            <person name="Buck G."/>
            <person name="Lee V."/>
            <person name="Wang Y."/>
            <person name="Carvalho R."/>
            <person name="Voegtly L."/>
            <person name="Shi R."/>
            <person name="Duckworth R."/>
            <person name="Johnson A."/>
            <person name="Loviza R."/>
            <person name="Walstead R."/>
            <person name="Shah Z."/>
            <person name="Kiflezghi M."/>
            <person name="Wade K."/>
            <person name="Ball S.L."/>
            <person name="Bradley K.W."/>
            <person name="Asai D.J."/>
            <person name="Bowman C.A."/>
            <person name="Russell D.A."/>
            <person name="Pope W.H."/>
            <person name="Jacobs-Sera D."/>
            <person name="Hendrix R.W."/>
            <person name="Hatfull G.F."/>
        </authorList>
    </citation>
    <scope>NUCLEOTIDE SEQUENCE [LARGE SCALE GENOMIC DNA]</scope>
    <source>
        <strain evidence="1 2">PUDD_83A45</strain>
    </source>
</reference>
<dbReference type="STRING" id="156976.AK829_11205"/>
<dbReference type="AlphaFoldDB" id="A0A0K1RDU2"/>
<dbReference type="EMBL" id="CP012342">
    <property type="protein sequence ID" value="AKV59592.1"/>
    <property type="molecule type" value="Genomic_DNA"/>
</dbReference>
<dbReference type="KEGG" id="crie:AK829_11205"/>
<proteinExistence type="predicted"/>
<dbReference type="Proteomes" id="UP000060016">
    <property type="component" value="Chromosome"/>
</dbReference>
<gene>
    <name evidence="1" type="ORF">AK829_11205</name>
</gene>
<protein>
    <submittedName>
        <fullName evidence="1">Uncharacterized protein</fullName>
    </submittedName>
</protein>